<keyword evidence="3" id="KW-0677">Repeat</keyword>
<dbReference type="GeneID" id="36285280"/>
<dbReference type="EMBL" id="KV441389">
    <property type="protein sequence ID" value="OAF61442.1"/>
    <property type="molecule type" value="Genomic_DNA"/>
</dbReference>
<dbReference type="AlphaFoldDB" id="A0A177AIY7"/>
<dbReference type="VEuPathDB" id="FungiDB:GMDG_05436"/>
<feature type="compositionally biased region" description="Basic and acidic residues" evidence="8">
    <location>
        <begin position="110"/>
        <end position="148"/>
    </location>
</feature>
<evidence type="ECO:0000256" key="8">
    <source>
        <dbReference type="SAM" id="MobiDB-lite"/>
    </source>
</evidence>
<accession>A0A177AIY7</accession>
<dbReference type="SFLD" id="SFLDG01016">
    <property type="entry name" value="Prenyltransferase_Like_2"/>
    <property type="match status" value="1"/>
</dbReference>
<dbReference type="OrthoDB" id="21502at2759"/>
<feature type="domain" description="Squalene cyclase C-terminal" evidence="9">
    <location>
        <begin position="489"/>
        <end position="788"/>
    </location>
</feature>
<dbReference type="eggNOG" id="KOG0497">
    <property type="taxonomic scope" value="Eukaryota"/>
</dbReference>
<keyword evidence="6 7" id="KW-0413">Isomerase</keyword>
<evidence type="ECO:0000259" key="9">
    <source>
        <dbReference type="Pfam" id="PF13243"/>
    </source>
</evidence>
<dbReference type="PROSITE" id="PS01074">
    <property type="entry name" value="TERPENE_SYNTHASES"/>
    <property type="match status" value="1"/>
</dbReference>
<dbReference type="GO" id="GO:0016104">
    <property type="term" value="P:triterpenoid biosynthetic process"/>
    <property type="evidence" value="ECO:0007669"/>
    <property type="project" value="InterPro"/>
</dbReference>
<dbReference type="PANTHER" id="PTHR11764:SF20">
    <property type="entry name" value="LANOSTEROL SYNTHASE"/>
    <property type="match status" value="1"/>
</dbReference>
<feature type="domain" description="Squalene cyclase N-terminal" evidence="10">
    <location>
        <begin position="286"/>
        <end position="474"/>
    </location>
</feature>
<evidence type="ECO:0000313" key="11">
    <source>
        <dbReference type="EMBL" id="OAF61442.1"/>
    </source>
</evidence>
<dbReference type="RefSeq" id="XP_024326717.1">
    <property type="nucleotide sequence ID" value="XM_024465864.1"/>
</dbReference>
<dbReference type="VEuPathDB" id="FungiDB:GMDG_03179"/>
<dbReference type="GO" id="GO:0005811">
    <property type="term" value="C:lipid droplet"/>
    <property type="evidence" value="ECO:0007669"/>
    <property type="project" value="InterPro"/>
</dbReference>
<evidence type="ECO:0000256" key="6">
    <source>
        <dbReference type="ARBA" id="ARBA00023235"/>
    </source>
</evidence>
<evidence type="ECO:0000256" key="5">
    <source>
        <dbReference type="ARBA" id="ARBA00023098"/>
    </source>
</evidence>
<dbReference type="Gene3D" id="1.50.10.20">
    <property type="match status" value="2"/>
</dbReference>
<dbReference type="Pfam" id="PF13249">
    <property type="entry name" value="SQHop_cyclase_N"/>
    <property type="match status" value="1"/>
</dbReference>
<dbReference type="FunFam" id="1.50.10.20:FF:000003">
    <property type="entry name" value="Terpene cyclase/mutase family member"/>
    <property type="match status" value="1"/>
</dbReference>
<keyword evidence="2" id="KW-0444">Lipid biosynthesis</keyword>
<feature type="region of interest" description="Disordered" evidence="8">
    <location>
        <begin position="69"/>
        <end position="89"/>
    </location>
</feature>
<dbReference type="NCBIfam" id="TIGR01787">
    <property type="entry name" value="squalene_cyclas"/>
    <property type="match status" value="1"/>
</dbReference>
<sequence length="794" mass="89971">MKQYLANHVNADGGWGMHLEGTTTVFATALYYVVLRILDVEKDHPLATGARERLLKLVKAKAAREEKAAEKAEKEAREKEAAEAKAKAAKEAEEATKAKAAEAKAKAAKETVEATKATEEKAAKKAKEEDEKKPKEEEEEEAKKKPKEEEEEEKEEPPSDDDNDDIVNRLRHGETITKLKEDISISVEVLLSKHEHVVGHKKGFGTPVIVLNKEFPQARICRIRKDIGHDKSSPNIMLWRRGGELKPNSEEKWAVDDLDAVKLIAIGLLTVLLPSLLLGALLPGIGGAIGAPQWGKYWLSTLNLYEWEGVNPVPPEFWLLPDWVPFHPWRWWIQCRVVYLPTSYLYANKCKMPLNPLLKELREEIYVLPYSSIDFVANSSTVAATDLKRPYTPLVRVMSTVMRAWEIYLRPSWLHNQANVAVRDLIRREDENTSYNDLAPVNKAFHTVVAHFADGGDRTAVRRHWAKLTTYLWQSRDGMTSGGTNGVQLWDTACNVIAVAEAGLARTPEFKDTMQKALEFIELSQFQEDLKDPYRQKRKGGWPFSTKANGYIVSDCSAEGMKATILLQEVYGFPKLISDSRLQDCVDTLLKMQNKDGGFGSYEKARGSELMELLNPAEVFDRIMVEYSYPKCTTAVLTSLSHFRKHFPTYRRDSIQKGITVAMDYITNVQRPDGSWYGSWAICFTYGTFFESLASVGQTYQASERVPRACDWLVSKQMKDGGWGEHYSSCEVAEYVQHEKSQVVNTAWATLALMNARYPRAEVIEKGLQLIKIRQLPNGEWLQESIEGVFNRTW</sequence>
<dbReference type="Proteomes" id="UP000077154">
    <property type="component" value="Unassembled WGS sequence"/>
</dbReference>
<comment type="similarity">
    <text evidence="1 7">Belongs to the terpene cyclase/mutase family.</text>
</comment>
<feature type="compositionally biased region" description="Acidic residues" evidence="8">
    <location>
        <begin position="149"/>
        <end position="165"/>
    </location>
</feature>
<keyword evidence="5" id="KW-0443">Lipid metabolism</keyword>
<feature type="region of interest" description="Disordered" evidence="8">
    <location>
        <begin position="110"/>
        <end position="167"/>
    </location>
</feature>
<evidence type="ECO:0000256" key="2">
    <source>
        <dbReference type="ARBA" id="ARBA00022516"/>
    </source>
</evidence>
<evidence type="ECO:0000256" key="3">
    <source>
        <dbReference type="ARBA" id="ARBA00022737"/>
    </source>
</evidence>
<dbReference type="PANTHER" id="PTHR11764">
    <property type="entry name" value="TERPENE CYCLASE/MUTASE FAMILY MEMBER"/>
    <property type="match status" value="1"/>
</dbReference>
<evidence type="ECO:0000256" key="1">
    <source>
        <dbReference type="ARBA" id="ARBA00009755"/>
    </source>
</evidence>
<dbReference type="InterPro" id="IPR018333">
    <property type="entry name" value="Squalene_cyclase"/>
</dbReference>
<evidence type="ECO:0000259" key="10">
    <source>
        <dbReference type="Pfam" id="PF13249"/>
    </source>
</evidence>
<dbReference type="SUPFAM" id="SSF48239">
    <property type="entry name" value="Terpenoid cyclases/Protein prenyltransferases"/>
    <property type="match status" value="3"/>
</dbReference>
<dbReference type="InterPro" id="IPR008930">
    <property type="entry name" value="Terpenoid_cyclase/PrenylTrfase"/>
</dbReference>
<evidence type="ECO:0000256" key="7">
    <source>
        <dbReference type="RuleBase" id="RU362003"/>
    </source>
</evidence>
<dbReference type="Pfam" id="PF13243">
    <property type="entry name" value="SQHop_cyclase_C"/>
    <property type="match status" value="1"/>
</dbReference>
<dbReference type="GO" id="GO:0000250">
    <property type="term" value="F:lanosterol synthase activity"/>
    <property type="evidence" value="ECO:0007669"/>
    <property type="project" value="UniProtKB-ARBA"/>
</dbReference>
<evidence type="ECO:0000256" key="4">
    <source>
        <dbReference type="ARBA" id="ARBA00022955"/>
    </source>
</evidence>
<reference evidence="11" key="1">
    <citation type="submission" date="2016-03" db="EMBL/GenBank/DDBJ databases">
        <title>Updated assembly of Pseudogymnoascus destructans, the fungus causing white-nose syndrome of bats.</title>
        <authorList>
            <person name="Palmer J.M."/>
            <person name="Drees K.P."/>
            <person name="Foster J.T."/>
            <person name="Lindner D.L."/>
        </authorList>
    </citation>
    <scope>NUCLEOTIDE SEQUENCE [LARGE SCALE GENOMIC DNA]</scope>
    <source>
        <strain evidence="11">20631-21</strain>
    </source>
</reference>
<dbReference type="EC" id="5.4.99.-" evidence="7"/>
<dbReference type="InterPro" id="IPR002365">
    <property type="entry name" value="Terpene_synthase_CS"/>
</dbReference>
<dbReference type="InterPro" id="IPR032697">
    <property type="entry name" value="SQ_cyclase_N"/>
</dbReference>
<dbReference type="InterPro" id="IPR032696">
    <property type="entry name" value="SQ_cyclase_C"/>
</dbReference>
<name>A0A177AIY7_9PEZI</name>
<protein>
    <recommendedName>
        <fullName evidence="7">Terpene cyclase/mutase family member</fullName>
        <ecNumber evidence="7">5.4.99.-</ecNumber>
    </recommendedName>
</protein>
<proteinExistence type="inferred from homology"/>
<keyword evidence="4" id="KW-0752">Steroid biosynthesis</keyword>
<gene>
    <name evidence="11" type="ORF">VC83_02196</name>
</gene>
<organism evidence="11">
    <name type="scientific">Pseudogymnoascus destructans</name>
    <dbReference type="NCBI Taxonomy" id="655981"/>
    <lineage>
        <taxon>Eukaryota</taxon>
        <taxon>Fungi</taxon>
        <taxon>Dikarya</taxon>
        <taxon>Ascomycota</taxon>
        <taxon>Pezizomycotina</taxon>
        <taxon>Leotiomycetes</taxon>
        <taxon>Thelebolales</taxon>
        <taxon>Thelebolaceae</taxon>
        <taxon>Pseudogymnoascus</taxon>
    </lineage>
</organism>
<dbReference type="GO" id="GO:0006696">
    <property type="term" value="P:ergosterol biosynthetic process"/>
    <property type="evidence" value="ECO:0007669"/>
    <property type="project" value="TreeGrafter"/>
</dbReference>